<dbReference type="InterPro" id="IPR009050">
    <property type="entry name" value="Globin-like_sf"/>
</dbReference>
<comment type="caution">
    <text evidence="6">The sequence shown here is derived from an EMBL/GenBank/DDBJ whole genome shotgun (WGS) entry which is preliminary data.</text>
</comment>
<dbReference type="PANTHER" id="PTHR45138">
    <property type="entry name" value="REGULATORY COMPONENTS OF SENSORY TRANSDUCTION SYSTEM"/>
    <property type="match status" value="1"/>
</dbReference>
<reference evidence="6 7" key="1">
    <citation type="submission" date="2020-07" db="EMBL/GenBank/DDBJ databases">
        <title>Taxonomic revisions and descriptions of new bacterial species based on genomic comparisons in the high-G+C-content subgroup of the family Alcaligenaceae.</title>
        <authorList>
            <person name="Szabo A."/>
            <person name="Felfoldi T."/>
        </authorList>
    </citation>
    <scope>NUCLEOTIDE SEQUENCE [LARGE SCALE GENOMIC DNA]</scope>
    <source>
        <strain evidence="6 7">LMG 24012</strain>
    </source>
</reference>
<evidence type="ECO:0000256" key="3">
    <source>
        <dbReference type="ARBA" id="ARBA00029839"/>
    </source>
</evidence>
<feature type="domain" description="GGDEF" evidence="5">
    <location>
        <begin position="327"/>
        <end position="457"/>
    </location>
</feature>
<dbReference type="InterPro" id="IPR048442">
    <property type="entry name" value="DosC_2nd"/>
</dbReference>
<keyword evidence="7" id="KW-1185">Reference proteome</keyword>
<evidence type="ECO:0000256" key="1">
    <source>
        <dbReference type="ARBA" id="ARBA00012528"/>
    </source>
</evidence>
<sequence length="457" mass="51475">MDQLLTDAVPAEWEQLSSRYSAALREKVSRLAQTHKRELADFFYGEMMRDKLAAQFLSHEQVKTRLHASMQDWICDLFHHGEDRDWRAVMAYQSRVGDIHARVDVPMHVVLHGARKLKAGMAAVIARDGGLADAERYEAQSLVNAMMDLAMESMSAAYASSHDRNSRAEESYRLFSVAQNVAAEKERQRAALLDWENQLMFEQAMGHSASQLPKIGASEFGLWFRHKGSHAFGGAPETASIQNAMQHIDEVLLPLGSAAPMQDGAARLQHLRALREQAKTIGFHLERLFEQHSELESGRDALTRLLSRKFLSVVMAKEVAYARRSNTRFAVLAIDIDHFKSINDQYGHEAGDLVLQQFAALINNLIRAGDYAFRLGGEEFLLLMVDTTEEAALRVAEKLRKAVEREGFRLPQERSLRVTVSIGMAMHDGHPDYMRTLRKADDALYLAKSDGRNRVSG</sequence>
<dbReference type="GO" id="GO:0052621">
    <property type="term" value="F:diguanylate cyclase activity"/>
    <property type="evidence" value="ECO:0007669"/>
    <property type="project" value="UniProtKB-EC"/>
</dbReference>
<dbReference type="SMART" id="SM00267">
    <property type="entry name" value="GGDEF"/>
    <property type="match status" value="1"/>
</dbReference>
<dbReference type="GO" id="GO:0020037">
    <property type="term" value="F:heme binding"/>
    <property type="evidence" value="ECO:0007669"/>
    <property type="project" value="InterPro"/>
</dbReference>
<dbReference type="EC" id="2.7.7.65" evidence="1"/>
<gene>
    <name evidence="6" type="ORF">H0A72_01750</name>
</gene>
<dbReference type="PANTHER" id="PTHR45138:SF9">
    <property type="entry name" value="DIGUANYLATE CYCLASE DGCM-RELATED"/>
    <property type="match status" value="1"/>
</dbReference>
<organism evidence="6 7">
    <name type="scientific">Parapusillimonas granuli</name>
    <dbReference type="NCBI Taxonomy" id="380911"/>
    <lineage>
        <taxon>Bacteria</taxon>
        <taxon>Pseudomonadati</taxon>
        <taxon>Pseudomonadota</taxon>
        <taxon>Betaproteobacteria</taxon>
        <taxon>Burkholderiales</taxon>
        <taxon>Alcaligenaceae</taxon>
        <taxon>Parapusillimonas</taxon>
    </lineage>
</organism>
<evidence type="ECO:0000256" key="4">
    <source>
        <dbReference type="ARBA" id="ARBA00034247"/>
    </source>
</evidence>
<proteinExistence type="predicted"/>
<evidence type="ECO:0000313" key="7">
    <source>
        <dbReference type="Proteomes" id="UP000559809"/>
    </source>
</evidence>
<dbReference type="Pfam" id="PF11563">
    <property type="entry name" value="Protoglobin"/>
    <property type="match status" value="1"/>
</dbReference>
<dbReference type="InterPro" id="IPR044398">
    <property type="entry name" value="Globin-sensor_dom"/>
</dbReference>
<dbReference type="Pfam" id="PF21118">
    <property type="entry name" value="DosC_2nd"/>
    <property type="match status" value="1"/>
</dbReference>
<dbReference type="RefSeq" id="WP_180153249.1">
    <property type="nucleotide sequence ID" value="NZ_JACCEM010000001.1"/>
</dbReference>
<dbReference type="Pfam" id="PF00990">
    <property type="entry name" value="GGDEF"/>
    <property type="match status" value="1"/>
</dbReference>
<accession>A0A853FTL3</accession>
<dbReference type="GO" id="GO:0019825">
    <property type="term" value="F:oxygen binding"/>
    <property type="evidence" value="ECO:0007669"/>
    <property type="project" value="InterPro"/>
</dbReference>
<dbReference type="FunFam" id="3.30.70.270:FF:000001">
    <property type="entry name" value="Diguanylate cyclase domain protein"/>
    <property type="match status" value="1"/>
</dbReference>
<dbReference type="InterPro" id="IPR000160">
    <property type="entry name" value="GGDEF_dom"/>
</dbReference>
<dbReference type="CDD" id="cd01949">
    <property type="entry name" value="GGDEF"/>
    <property type="match status" value="1"/>
</dbReference>
<evidence type="ECO:0000259" key="5">
    <source>
        <dbReference type="PROSITE" id="PS50887"/>
    </source>
</evidence>
<evidence type="ECO:0000313" key="6">
    <source>
        <dbReference type="EMBL" id="NYT48028.1"/>
    </source>
</evidence>
<dbReference type="AlphaFoldDB" id="A0A853FTL3"/>
<dbReference type="Gene3D" id="1.10.490.10">
    <property type="entry name" value="Globins"/>
    <property type="match status" value="1"/>
</dbReference>
<dbReference type="InterPro" id="IPR043128">
    <property type="entry name" value="Rev_trsase/Diguanyl_cyclase"/>
</dbReference>
<dbReference type="InterPro" id="IPR050469">
    <property type="entry name" value="Diguanylate_Cyclase"/>
</dbReference>
<evidence type="ECO:0000256" key="2">
    <source>
        <dbReference type="ARBA" id="ARBA00015125"/>
    </source>
</evidence>
<dbReference type="EMBL" id="JACCEM010000001">
    <property type="protein sequence ID" value="NYT48028.1"/>
    <property type="molecule type" value="Genomic_DNA"/>
</dbReference>
<dbReference type="Gene3D" id="3.30.70.270">
    <property type="match status" value="1"/>
</dbReference>
<name>A0A853FTL3_9BURK</name>
<dbReference type="SUPFAM" id="SSF46458">
    <property type="entry name" value="Globin-like"/>
    <property type="match status" value="1"/>
</dbReference>
<dbReference type="InterPro" id="IPR029787">
    <property type="entry name" value="Nucleotide_cyclase"/>
</dbReference>
<dbReference type="InterPro" id="IPR012292">
    <property type="entry name" value="Globin/Proto"/>
</dbReference>
<dbReference type="SUPFAM" id="SSF55073">
    <property type="entry name" value="Nucleotide cyclase"/>
    <property type="match status" value="1"/>
</dbReference>
<comment type="catalytic activity">
    <reaction evidence="4">
        <text>2 GTP = 3',3'-c-di-GMP + 2 diphosphate</text>
        <dbReference type="Rhea" id="RHEA:24898"/>
        <dbReference type="ChEBI" id="CHEBI:33019"/>
        <dbReference type="ChEBI" id="CHEBI:37565"/>
        <dbReference type="ChEBI" id="CHEBI:58805"/>
        <dbReference type="EC" id="2.7.7.65"/>
    </reaction>
</comment>
<dbReference type="NCBIfam" id="TIGR00254">
    <property type="entry name" value="GGDEF"/>
    <property type="match status" value="1"/>
</dbReference>
<dbReference type="Proteomes" id="UP000559809">
    <property type="component" value="Unassembled WGS sequence"/>
</dbReference>
<dbReference type="PROSITE" id="PS50887">
    <property type="entry name" value="GGDEF"/>
    <property type="match status" value="1"/>
</dbReference>
<protein>
    <recommendedName>
        <fullName evidence="2">Diguanylate cyclase DosC</fullName>
        <ecNumber evidence="1">2.7.7.65</ecNumber>
    </recommendedName>
    <alternativeName>
        <fullName evidence="3">Direct oxygen-sensing cyclase</fullName>
    </alternativeName>
</protein>